<dbReference type="EMBL" id="JAURVH010001520">
    <property type="protein sequence ID" value="KAK5925704.1"/>
    <property type="molecule type" value="Genomic_DNA"/>
</dbReference>
<feature type="region of interest" description="Disordered" evidence="1">
    <location>
        <begin position="1"/>
        <end position="29"/>
    </location>
</feature>
<evidence type="ECO:0000313" key="2">
    <source>
        <dbReference type="EMBL" id="KAK5925704.1"/>
    </source>
</evidence>
<organism evidence="2 3">
    <name type="scientific">Champsocephalus gunnari</name>
    <name type="common">Mackerel icefish</name>
    <dbReference type="NCBI Taxonomy" id="52237"/>
    <lineage>
        <taxon>Eukaryota</taxon>
        <taxon>Metazoa</taxon>
        <taxon>Chordata</taxon>
        <taxon>Craniata</taxon>
        <taxon>Vertebrata</taxon>
        <taxon>Euteleostomi</taxon>
        <taxon>Actinopterygii</taxon>
        <taxon>Neopterygii</taxon>
        <taxon>Teleostei</taxon>
        <taxon>Neoteleostei</taxon>
        <taxon>Acanthomorphata</taxon>
        <taxon>Eupercaria</taxon>
        <taxon>Perciformes</taxon>
        <taxon>Notothenioidei</taxon>
        <taxon>Channichthyidae</taxon>
        <taxon>Champsocephalus</taxon>
    </lineage>
</organism>
<keyword evidence="3" id="KW-1185">Reference proteome</keyword>
<feature type="region of interest" description="Disordered" evidence="1">
    <location>
        <begin position="59"/>
        <end position="81"/>
    </location>
</feature>
<protein>
    <submittedName>
        <fullName evidence="2">Uncharacterized protein</fullName>
    </submittedName>
</protein>
<name>A0AAN8HWD3_CHAGU</name>
<proteinExistence type="predicted"/>
<reference evidence="2 3" key="1">
    <citation type="journal article" date="2023" name="Mol. Biol. Evol.">
        <title>Genomics of Secondarily Temperate Adaptation in the Only Non-Antarctic Icefish.</title>
        <authorList>
            <person name="Rivera-Colon A.G."/>
            <person name="Rayamajhi N."/>
            <person name="Minhas B.F."/>
            <person name="Madrigal G."/>
            <person name="Bilyk K.T."/>
            <person name="Yoon V."/>
            <person name="Hune M."/>
            <person name="Gregory S."/>
            <person name="Cheng C.H.C."/>
            <person name="Catchen J.M."/>
        </authorList>
    </citation>
    <scope>NUCLEOTIDE SEQUENCE [LARGE SCALE GENOMIC DNA]</scope>
    <source>
        <tissue evidence="2">White muscle</tissue>
    </source>
</reference>
<sequence>MYTPQILEERKHQSSSTRRGRTYPTGRTMRSRGEVLRAGLAVTDGRRWGGNTYVALAASPGETEEGRQLDSRSNWRDRGMQ</sequence>
<evidence type="ECO:0000256" key="1">
    <source>
        <dbReference type="SAM" id="MobiDB-lite"/>
    </source>
</evidence>
<accession>A0AAN8HWD3</accession>
<feature type="compositionally biased region" description="Basic and acidic residues" evidence="1">
    <location>
        <begin position="64"/>
        <end position="81"/>
    </location>
</feature>
<gene>
    <name evidence="2" type="ORF">CgunFtcFv8_018208</name>
</gene>
<evidence type="ECO:0000313" key="3">
    <source>
        <dbReference type="Proteomes" id="UP001331515"/>
    </source>
</evidence>
<dbReference type="AlphaFoldDB" id="A0AAN8HWD3"/>
<dbReference type="Proteomes" id="UP001331515">
    <property type="component" value="Unassembled WGS sequence"/>
</dbReference>
<feature type="compositionally biased region" description="Low complexity" evidence="1">
    <location>
        <begin position="14"/>
        <end position="28"/>
    </location>
</feature>
<comment type="caution">
    <text evidence="2">The sequence shown here is derived from an EMBL/GenBank/DDBJ whole genome shotgun (WGS) entry which is preliminary data.</text>
</comment>